<name>A0A9P5S466_9FUNG</name>
<feature type="region of interest" description="Disordered" evidence="1">
    <location>
        <begin position="308"/>
        <end position="448"/>
    </location>
</feature>
<feature type="region of interest" description="Disordered" evidence="1">
    <location>
        <begin position="520"/>
        <end position="632"/>
    </location>
</feature>
<reference evidence="3" key="1">
    <citation type="journal article" date="2020" name="Fungal Divers.">
        <title>Resolving the Mortierellaceae phylogeny through synthesis of multi-gene phylogenetics and phylogenomics.</title>
        <authorList>
            <person name="Vandepol N."/>
            <person name="Liber J."/>
            <person name="Desiro A."/>
            <person name="Na H."/>
            <person name="Kennedy M."/>
            <person name="Barry K."/>
            <person name="Grigoriev I.V."/>
            <person name="Miller A.N."/>
            <person name="O'Donnell K."/>
            <person name="Stajich J.E."/>
            <person name="Bonito G."/>
        </authorList>
    </citation>
    <scope>NUCLEOTIDE SEQUENCE</scope>
    <source>
        <strain evidence="3">NRRL 6426</strain>
    </source>
</reference>
<dbReference type="InterPro" id="IPR051642">
    <property type="entry name" value="SWI6-like"/>
</dbReference>
<feature type="compositionally biased region" description="Polar residues" evidence="1">
    <location>
        <begin position="314"/>
        <end position="342"/>
    </location>
</feature>
<dbReference type="PANTHER" id="PTHR43828:SF5">
    <property type="entry name" value="TRANSCRIPTIONAL REPRESSOR XBP1"/>
    <property type="match status" value="1"/>
</dbReference>
<dbReference type="GO" id="GO:0030907">
    <property type="term" value="C:MBF transcription complex"/>
    <property type="evidence" value="ECO:0007669"/>
    <property type="project" value="TreeGrafter"/>
</dbReference>
<feature type="compositionally biased region" description="Basic and acidic residues" evidence="1">
    <location>
        <begin position="344"/>
        <end position="353"/>
    </location>
</feature>
<feature type="compositionally biased region" description="Acidic residues" evidence="1">
    <location>
        <begin position="399"/>
        <end position="410"/>
    </location>
</feature>
<dbReference type="OrthoDB" id="5562739at2759"/>
<organism evidence="3 4">
    <name type="scientific">Linnemannia schmuckeri</name>
    <dbReference type="NCBI Taxonomy" id="64567"/>
    <lineage>
        <taxon>Eukaryota</taxon>
        <taxon>Fungi</taxon>
        <taxon>Fungi incertae sedis</taxon>
        <taxon>Mucoromycota</taxon>
        <taxon>Mortierellomycotina</taxon>
        <taxon>Mortierellomycetes</taxon>
        <taxon>Mortierellales</taxon>
        <taxon>Mortierellaceae</taxon>
        <taxon>Linnemannia</taxon>
    </lineage>
</organism>
<dbReference type="InterPro" id="IPR003163">
    <property type="entry name" value="Tscrpt_reg_HTH_APSES-type"/>
</dbReference>
<feature type="compositionally biased region" description="Low complexity" evidence="1">
    <location>
        <begin position="29"/>
        <end position="48"/>
    </location>
</feature>
<evidence type="ECO:0000313" key="3">
    <source>
        <dbReference type="EMBL" id="KAF9154630.1"/>
    </source>
</evidence>
<dbReference type="GO" id="GO:0000981">
    <property type="term" value="F:DNA-binding transcription factor activity, RNA polymerase II-specific"/>
    <property type="evidence" value="ECO:0007669"/>
    <property type="project" value="UniProtKB-ARBA"/>
</dbReference>
<accession>A0A9P5S466</accession>
<comment type="caution">
    <text evidence="3">The sequence shown here is derived from an EMBL/GenBank/DDBJ whole genome shotgun (WGS) entry which is preliminary data.</text>
</comment>
<feature type="compositionally biased region" description="Low complexity" evidence="1">
    <location>
        <begin position="572"/>
        <end position="603"/>
    </location>
</feature>
<feature type="region of interest" description="Disordered" evidence="1">
    <location>
        <begin position="97"/>
        <end position="119"/>
    </location>
</feature>
<dbReference type="PANTHER" id="PTHR43828">
    <property type="entry name" value="ASPARAGINASE"/>
    <property type="match status" value="1"/>
</dbReference>
<dbReference type="GO" id="GO:0003677">
    <property type="term" value="F:DNA binding"/>
    <property type="evidence" value="ECO:0007669"/>
    <property type="project" value="InterPro"/>
</dbReference>
<dbReference type="PROSITE" id="PS51299">
    <property type="entry name" value="HTH_APSES"/>
    <property type="match status" value="1"/>
</dbReference>
<dbReference type="SUPFAM" id="SSF54616">
    <property type="entry name" value="DNA-binding domain of Mlu1-box binding protein MBP1"/>
    <property type="match status" value="1"/>
</dbReference>
<feature type="compositionally biased region" description="Low complexity" evidence="1">
    <location>
        <begin position="534"/>
        <end position="564"/>
    </location>
</feature>
<feature type="compositionally biased region" description="Basic residues" evidence="1">
    <location>
        <begin position="13"/>
        <end position="28"/>
    </location>
</feature>
<sequence length="709" mass="79482">MLGHQQLLQQQHQQHHNQHPLQHQHPHPLQHQQQQHPHPLQPAQYQQQESHQEFSKPTSGKKLGHPPPPLLLSSSSTSSIASVSVSAINIKPSSASASLPPAYPYSSHSAGPVSTTSLPSVSSSSTTLASVAGDASTGTGENFVPNIKKAKYSTSLDPRGFIPVFEYDLYGHPIMWDQENLYVHFTGIWKALGKTKADIVKIIDANPILETIIRKVRGGFLKIQGTWMPHQEAYDLAKKTCYKLRHELVPVFGAGFVNDCIPPDTPGFGSIHLTVVRRRASECVVGQRQAIMGAQQLRLQQTHIHPSLKRRYSSNDVSRLSRFNQSGGPPSASQLSSTSFLLNRNKDYPKDQSVDGDQDDDLDLDLDQDDSNASQTRKANDINRKHRFQRMGRFNSMGDNDEDDDDDDDRLLDGSTADEEEHRSLSGSYDDDDIDVDGESCSSEQDDPMFGLARLDLSRRNSSPMPMNTAYALSASMGVKSATIRVRRGRPPTRSPMPVANRIAANYVAYNNYVSSNTQAAQGLGRNSGSTRTQKQQLRQQQKLQNQQQQQQQQQQQLQQQQQHMHQHHHQQQQNHPFQLQPMLQHPMQQQHQHLSQPSQLSPDQEHSSYSHHHQQQQQQQQQQSASSSPGLSHQELVEFFKAGQALQRMSQDDGSRPWKQDGGRMILPKKIVLGEQVFQCVGGEYKCVPEPNNMISSKVPGEDDGWSR</sequence>
<dbReference type="Gene3D" id="3.10.260.10">
    <property type="entry name" value="Transcription regulator HTH, APSES-type DNA-binding domain"/>
    <property type="match status" value="1"/>
</dbReference>
<dbReference type="Proteomes" id="UP000748756">
    <property type="component" value="Unassembled WGS sequence"/>
</dbReference>
<dbReference type="InterPro" id="IPR036887">
    <property type="entry name" value="HTH_APSES_sf"/>
</dbReference>
<feature type="compositionally biased region" description="Polar residues" evidence="1">
    <location>
        <begin position="520"/>
        <end position="533"/>
    </location>
</feature>
<gene>
    <name evidence="3" type="ORF">BG015_000396</name>
</gene>
<feature type="compositionally biased region" description="Acidic residues" evidence="1">
    <location>
        <begin position="429"/>
        <end position="438"/>
    </location>
</feature>
<dbReference type="GO" id="GO:0033309">
    <property type="term" value="C:SBF transcription complex"/>
    <property type="evidence" value="ECO:0007669"/>
    <property type="project" value="TreeGrafter"/>
</dbReference>
<evidence type="ECO:0000259" key="2">
    <source>
        <dbReference type="PROSITE" id="PS51299"/>
    </source>
</evidence>
<evidence type="ECO:0000313" key="4">
    <source>
        <dbReference type="Proteomes" id="UP000748756"/>
    </source>
</evidence>
<dbReference type="AlphaFoldDB" id="A0A9P5S466"/>
<evidence type="ECO:0000256" key="1">
    <source>
        <dbReference type="SAM" id="MobiDB-lite"/>
    </source>
</evidence>
<feature type="compositionally biased region" description="Acidic residues" evidence="1">
    <location>
        <begin position="354"/>
        <end position="370"/>
    </location>
</feature>
<feature type="domain" description="HTH APSES-type" evidence="2">
    <location>
        <begin position="151"/>
        <end position="263"/>
    </location>
</feature>
<feature type="compositionally biased region" description="Low complexity" evidence="1">
    <location>
        <begin position="1"/>
        <end position="12"/>
    </location>
</feature>
<feature type="region of interest" description="Disordered" evidence="1">
    <location>
        <begin position="1"/>
        <end position="75"/>
    </location>
</feature>
<proteinExistence type="predicted"/>
<keyword evidence="4" id="KW-1185">Reference proteome</keyword>
<feature type="region of interest" description="Disordered" evidence="1">
    <location>
        <begin position="690"/>
        <end position="709"/>
    </location>
</feature>
<feature type="compositionally biased region" description="Low complexity" evidence="1">
    <location>
        <begin position="616"/>
        <end position="632"/>
    </location>
</feature>
<protein>
    <recommendedName>
        <fullName evidence="2">HTH APSES-type domain-containing protein</fullName>
    </recommendedName>
</protein>
<dbReference type="EMBL" id="JAAAUQ010000106">
    <property type="protein sequence ID" value="KAF9154630.1"/>
    <property type="molecule type" value="Genomic_DNA"/>
</dbReference>